<dbReference type="Pfam" id="PF13962">
    <property type="entry name" value="PGG"/>
    <property type="match status" value="1"/>
</dbReference>
<dbReference type="PANTHER" id="PTHR24177">
    <property type="entry name" value="CASKIN"/>
    <property type="match status" value="1"/>
</dbReference>
<reference evidence="4 5" key="1">
    <citation type="submission" date="2024-03" db="EMBL/GenBank/DDBJ databases">
        <authorList>
            <person name="Gkanogiannis A."/>
            <person name="Becerra Lopez-Lavalle L."/>
        </authorList>
    </citation>
    <scope>NUCLEOTIDE SEQUENCE [LARGE SCALE GENOMIC DNA]</scope>
</reference>
<dbReference type="Proteomes" id="UP001642487">
    <property type="component" value="Chromosome 8"/>
</dbReference>
<keyword evidence="5" id="KW-1185">Reference proteome</keyword>
<dbReference type="PANTHER" id="PTHR24177:SF292">
    <property type="entry name" value="ANKYRIN REPEAT FAMILY PROTEIN-RELATED"/>
    <property type="match status" value="1"/>
</dbReference>
<sequence length="783" mass="88278">MPRVEEADMKSSRKVLFNKDDDPSPRSHTTYEPDPNGQEPTTPPPQRPLFSIGSGSSNRKYLDANRTWSAQDNAPPADDVALDIGDGEEEEEEEESDNDATPRPSTEQDRHDMEAPTQENDDNRADGVEPESTQERPSEEKQQHYILYNSKNKRGYLPVNVVLYQAALKGDWKTAKSIFDIDPLAITKEITDAKDTALHIAAAAKRISFVEKLVQLYKPSDLEAKNENGNTVLAFAAASGVVRIAEVMVEKNPNLPNLHDANKPTPVLMAVAYKRKDMASFLFSKTNFEALLPYEQIELLIATISSDYYDIALEILIKKPELAKERMAENTDSALHVLAKKSSAIGSSNELGFWKRHINNRFKGFYNKALMQTLAHQVVERIWNYLVKELSKPELSVFIKTPSRLLHDAARVGNAELLIILIRSYPDLLWKVDKDDKSIFHVAVENRQESVFSLIYEIGGLRDFLANYHDRKKNSNMLHLAGMLAAPYHLSRVSGAALQMQRELLWFKEVEKIVVSSHLQMKSPSPEDPQVEIIKDPIVSLTPRELFTKAYKQLLKDGDEWMKCDPGAKIVVSSHLQMRRDPIPELSTMEIIRHPVESLTPRELFTKEHKQLLKDGEEWMKNTANSCMLVATLIATVVFAAAFTVPGGNGNQGTPTFRENQAFTVFVISDVVALVLSSTSILTFLSILTSRYAEEDFLMSLPIKLLFGLVTLFLSISCMLVAFSATFFIAYDKTRVKIPLAIAVVSIIPAGCFCIFHSKLVVDIFRSAYWSQFSLRKHKKRLF</sequence>
<dbReference type="InterPro" id="IPR002110">
    <property type="entry name" value="Ankyrin_rpt"/>
</dbReference>
<evidence type="ECO:0000256" key="2">
    <source>
        <dbReference type="SAM" id="Phobius"/>
    </source>
</evidence>
<feature type="transmembrane region" description="Helical" evidence="2">
    <location>
        <begin position="736"/>
        <end position="756"/>
    </location>
</feature>
<feature type="transmembrane region" description="Helical" evidence="2">
    <location>
        <begin position="663"/>
        <end position="685"/>
    </location>
</feature>
<protein>
    <recommendedName>
        <fullName evidence="3">PGG domain-containing protein</fullName>
    </recommendedName>
</protein>
<evidence type="ECO:0000259" key="3">
    <source>
        <dbReference type="Pfam" id="PF13962"/>
    </source>
</evidence>
<dbReference type="EMBL" id="OZ021742">
    <property type="protein sequence ID" value="CAK9327292.1"/>
    <property type="molecule type" value="Genomic_DNA"/>
</dbReference>
<proteinExistence type="predicted"/>
<dbReference type="InterPro" id="IPR036770">
    <property type="entry name" value="Ankyrin_rpt-contain_sf"/>
</dbReference>
<dbReference type="Gene3D" id="1.25.40.20">
    <property type="entry name" value="Ankyrin repeat-containing domain"/>
    <property type="match status" value="1"/>
</dbReference>
<evidence type="ECO:0000256" key="1">
    <source>
        <dbReference type="SAM" id="MobiDB-lite"/>
    </source>
</evidence>
<gene>
    <name evidence="4" type="ORF">CITCOLO1_LOCUS19666</name>
</gene>
<feature type="compositionally biased region" description="Basic and acidic residues" evidence="1">
    <location>
        <begin position="1"/>
        <end position="31"/>
    </location>
</feature>
<dbReference type="InterPro" id="IPR026961">
    <property type="entry name" value="PGG_dom"/>
</dbReference>
<keyword evidence="2" id="KW-0812">Transmembrane</keyword>
<evidence type="ECO:0000313" key="5">
    <source>
        <dbReference type="Proteomes" id="UP001642487"/>
    </source>
</evidence>
<feature type="domain" description="PGG" evidence="3">
    <location>
        <begin position="617"/>
        <end position="729"/>
    </location>
</feature>
<keyword evidence="2" id="KW-1133">Transmembrane helix</keyword>
<dbReference type="Pfam" id="PF12796">
    <property type="entry name" value="Ank_2"/>
    <property type="match status" value="1"/>
</dbReference>
<name>A0ABP0Z9K2_9ROSI</name>
<evidence type="ECO:0000313" key="4">
    <source>
        <dbReference type="EMBL" id="CAK9327292.1"/>
    </source>
</evidence>
<feature type="compositionally biased region" description="Basic and acidic residues" evidence="1">
    <location>
        <begin position="121"/>
        <end position="143"/>
    </location>
</feature>
<dbReference type="SMART" id="SM00248">
    <property type="entry name" value="ANK"/>
    <property type="match status" value="5"/>
</dbReference>
<dbReference type="SUPFAM" id="SSF48403">
    <property type="entry name" value="Ankyrin repeat"/>
    <property type="match status" value="1"/>
</dbReference>
<organism evidence="4 5">
    <name type="scientific">Citrullus colocynthis</name>
    <name type="common">colocynth</name>
    <dbReference type="NCBI Taxonomy" id="252529"/>
    <lineage>
        <taxon>Eukaryota</taxon>
        <taxon>Viridiplantae</taxon>
        <taxon>Streptophyta</taxon>
        <taxon>Embryophyta</taxon>
        <taxon>Tracheophyta</taxon>
        <taxon>Spermatophyta</taxon>
        <taxon>Magnoliopsida</taxon>
        <taxon>eudicotyledons</taxon>
        <taxon>Gunneridae</taxon>
        <taxon>Pentapetalae</taxon>
        <taxon>rosids</taxon>
        <taxon>fabids</taxon>
        <taxon>Cucurbitales</taxon>
        <taxon>Cucurbitaceae</taxon>
        <taxon>Benincaseae</taxon>
        <taxon>Citrullus</taxon>
    </lineage>
</organism>
<feature type="transmembrane region" description="Helical" evidence="2">
    <location>
        <begin position="623"/>
        <end position="643"/>
    </location>
</feature>
<keyword evidence="2" id="KW-0472">Membrane</keyword>
<feature type="region of interest" description="Disordered" evidence="1">
    <location>
        <begin position="1"/>
        <end position="143"/>
    </location>
</feature>
<feature type="transmembrane region" description="Helical" evidence="2">
    <location>
        <begin position="705"/>
        <end position="730"/>
    </location>
</feature>
<accession>A0ABP0Z9K2</accession>
<feature type="compositionally biased region" description="Acidic residues" evidence="1">
    <location>
        <begin position="85"/>
        <end position="98"/>
    </location>
</feature>